<dbReference type="PROSITE" id="PS50294">
    <property type="entry name" value="WD_REPEATS_REGION"/>
    <property type="match status" value="8"/>
</dbReference>
<evidence type="ECO:0000313" key="7">
    <source>
        <dbReference type="Proteomes" id="UP000198582"/>
    </source>
</evidence>
<feature type="repeat" description="WD" evidence="3">
    <location>
        <begin position="944"/>
        <end position="975"/>
    </location>
</feature>
<evidence type="ECO:0000256" key="3">
    <source>
        <dbReference type="PROSITE-ProRule" id="PRU00221"/>
    </source>
</evidence>
<feature type="repeat" description="WD" evidence="3">
    <location>
        <begin position="531"/>
        <end position="572"/>
    </location>
</feature>
<feature type="repeat" description="WD" evidence="3">
    <location>
        <begin position="693"/>
        <end position="734"/>
    </location>
</feature>
<dbReference type="PROSITE" id="PS50005">
    <property type="entry name" value="TPR"/>
    <property type="match status" value="1"/>
</dbReference>
<dbReference type="Gene3D" id="1.10.510.10">
    <property type="entry name" value="Transferase(Phosphotransferase) domain 1"/>
    <property type="match status" value="1"/>
</dbReference>
<dbReference type="InterPro" id="IPR019734">
    <property type="entry name" value="TPR_rpt"/>
</dbReference>
<dbReference type="InterPro" id="IPR011990">
    <property type="entry name" value="TPR-like_helical_dom_sf"/>
</dbReference>
<feature type="repeat" description="WD" evidence="3">
    <location>
        <begin position="735"/>
        <end position="776"/>
    </location>
</feature>
<dbReference type="InterPro" id="IPR020472">
    <property type="entry name" value="WD40_PAC1"/>
</dbReference>
<feature type="repeat" description="WD" evidence="3">
    <location>
        <begin position="405"/>
        <end position="446"/>
    </location>
</feature>
<dbReference type="SMART" id="SM00320">
    <property type="entry name" value="WD40"/>
    <property type="match status" value="14"/>
</dbReference>
<protein>
    <submittedName>
        <fullName evidence="6">WD40 repeat</fullName>
    </submittedName>
</protein>
<dbReference type="PANTHER" id="PTHR19848">
    <property type="entry name" value="WD40 REPEAT PROTEIN"/>
    <property type="match status" value="1"/>
</dbReference>
<feature type="repeat" description="WD" evidence="3">
    <location>
        <begin position="777"/>
        <end position="817"/>
    </location>
</feature>
<dbReference type="EMBL" id="FOEF01000003">
    <property type="protein sequence ID" value="SEP09284.1"/>
    <property type="molecule type" value="Genomic_DNA"/>
</dbReference>
<dbReference type="InterPro" id="IPR019775">
    <property type="entry name" value="WD40_repeat_CS"/>
</dbReference>
<organism evidence="6 7">
    <name type="scientific">Amycolatopsis saalfeldensis</name>
    <dbReference type="NCBI Taxonomy" id="394193"/>
    <lineage>
        <taxon>Bacteria</taxon>
        <taxon>Bacillati</taxon>
        <taxon>Actinomycetota</taxon>
        <taxon>Actinomycetes</taxon>
        <taxon>Pseudonocardiales</taxon>
        <taxon>Pseudonocardiaceae</taxon>
        <taxon>Amycolatopsis</taxon>
    </lineage>
</organism>
<feature type="region of interest" description="Disordered" evidence="5">
    <location>
        <begin position="1"/>
        <end position="28"/>
    </location>
</feature>
<feature type="repeat" description="WD" evidence="3">
    <location>
        <begin position="363"/>
        <end position="404"/>
    </location>
</feature>
<keyword evidence="1 3" id="KW-0853">WD repeat</keyword>
<dbReference type="SUPFAM" id="SSF56112">
    <property type="entry name" value="Protein kinase-like (PK-like)"/>
    <property type="match status" value="1"/>
</dbReference>
<dbReference type="SUPFAM" id="SSF101908">
    <property type="entry name" value="Putative isomerase YbhE"/>
    <property type="match status" value="1"/>
</dbReference>
<dbReference type="PRINTS" id="PR00320">
    <property type="entry name" value="GPROTEINBRPT"/>
</dbReference>
<reference evidence="6 7" key="1">
    <citation type="submission" date="2016-10" db="EMBL/GenBank/DDBJ databases">
        <authorList>
            <person name="de Groot N.N."/>
        </authorList>
    </citation>
    <scope>NUCLEOTIDE SEQUENCE [LARGE SCALE GENOMIC DNA]</scope>
    <source>
        <strain evidence="6 7">DSM 44993</strain>
    </source>
</reference>
<keyword evidence="4" id="KW-0802">TPR repeat</keyword>
<dbReference type="CDD" id="cd00200">
    <property type="entry name" value="WD40"/>
    <property type="match status" value="3"/>
</dbReference>
<keyword evidence="2" id="KW-0677">Repeat</keyword>
<dbReference type="SUPFAM" id="SSF50978">
    <property type="entry name" value="WD40 repeat-like"/>
    <property type="match status" value="1"/>
</dbReference>
<dbReference type="SUPFAM" id="SSF48452">
    <property type="entry name" value="TPR-like"/>
    <property type="match status" value="1"/>
</dbReference>
<dbReference type="STRING" id="394193.SAMN04489732_103593"/>
<dbReference type="PROSITE" id="PS50082">
    <property type="entry name" value="WD_REPEATS_2"/>
    <property type="match status" value="11"/>
</dbReference>
<keyword evidence="7" id="KW-1185">Reference proteome</keyword>
<dbReference type="SUPFAM" id="SSF50998">
    <property type="entry name" value="Quinoprotein alcohol dehydrogenase-like"/>
    <property type="match status" value="1"/>
</dbReference>
<feature type="repeat" description="WD" evidence="3">
    <location>
        <begin position="818"/>
        <end position="859"/>
    </location>
</feature>
<accession>A0A1H8V244</accession>
<dbReference type="PANTHER" id="PTHR19848:SF8">
    <property type="entry name" value="F-BOX AND WD REPEAT DOMAIN CONTAINING 7"/>
    <property type="match status" value="1"/>
</dbReference>
<name>A0A1H8V244_9PSEU</name>
<dbReference type="InterPro" id="IPR015943">
    <property type="entry name" value="WD40/YVTN_repeat-like_dom_sf"/>
</dbReference>
<dbReference type="PROSITE" id="PS00678">
    <property type="entry name" value="WD_REPEATS_1"/>
    <property type="match status" value="1"/>
</dbReference>
<feature type="repeat" description="TPR" evidence="4">
    <location>
        <begin position="222"/>
        <end position="255"/>
    </location>
</feature>
<proteinExistence type="predicted"/>
<evidence type="ECO:0000256" key="4">
    <source>
        <dbReference type="PROSITE-ProRule" id="PRU00339"/>
    </source>
</evidence>
<dbReference type="Proteomes" id="UP000198582">
    <property type="component" value="Unassembled WGS sequence"/>
</dbReference>
<dbReference type="InterPro" id="IPR036322">
    <property type="entry name" value="WD40_repeat_dom_sf"/>
</dbReference>
<dbReference type="InterPro" id="IPR011009">
    <property type="entry name" value="Kinase-like_dom_sf"/>
</dbReference>
<evidence type="ECO:0000313" key="6">
    <source>
        <dbReference type="EMBL" id="SEP09284.1"/>
    </source>
</evidence>
<dbReference type="AlphaFoldDB" id="A0A1H8V244"/>
<feature type="repeat" description="WD" evidence="3">
    <location>
        <begin position="572"/>
        <end position="604"/>
    </location>
</feature>
<dbReference type="InterPro" id="IPR011047">
    <property type="entry name" value="Quinoprotein_ADH-like_sf"/>
</dbReference>
<dbReference type="Gene3D" id="2.130.10.10">
    <property type="entry name" value="YVTN repeat-like/Quinoprotein amine dehydrogenase"/>
    <property type="match status" value="4"/>
</dbReference>
<feature type="repeat" description="WD" evidence="3">
    <location>
        <begin position="902"/>
        <end position="943"/>
    </location>
</feature>
<dbReference type="Pfam" id="PF00400">
    <property type="entry name" value="WD40"/>
    <property type="match status" value="9"/>
</dbReference>
<gene>
    <name evidence="6" type="ORF">SAMN04489732_103593</name>
</gene>
<evidence type="ECO:0000256" key="1">
    <source>
        <dbReference type="ARBA" id="ARBA00022574"/>
    </source>
</evidence>
<dbReference type="InterPro" id="IPR001680">
    <property type="entry name" value="WD40_rpt"/>
</dbReference>
<evidence type="ECO:0000256" key="5">
    <source>
        <dbReference type="SAM" id="MobiDB-lite"/>
    </source>
</evidence>
<feature type="repeat" description="WD" evidence="3">
    <location>
        <begin position="489"/>
        <end position="530"/>
    </location>
</feature>
<evidence type="ECO:0000256" key="2">
    <source>
        <dbReference type="ARBA" id="ARBA00022737"/>
    </source>
</evidence>
<sequence>MSRDWRLFGRKSRGPARNPDESAETGAAPVNAWPAEAETTAEAVAEARALLTRARAWLDLPPHPHLRAAYYLRLVDGHPQVVAEDVPGEDLATAARAGRLGTPGEVIDAAVQLAWALQAVHEAGRSHGDVRTATAVRAEDGVVRLTVSGPLASTKDSGDLRALTAVVTELFDGLVMPETVAALLRDCPPTAREFADRLIALCPEATGSPYPREAPRPAEPLANEWNNRAASLALAGEHAEAEQYWERALRDDPRHPDATFNLGLLLWRTARITDDELMRRLDAAGQASAHQPDDRVARLAGLVDAERGGPRSEPDADPPLTARCKAGWLYAVALTPDGRHAVWGAEDGTVLWWNFDGGEVVKLTGHTEGIWAVAVTPDGRFALSGAADNTLRYWDLTTRRCLRVLNGHRQRVRGVAISPDGRFGVSCAEDGRVLRWDLAGGKQTGTITEGKTGLISVAMTSDSRYVAVAGNHGSLQWREVRSGRLLHTLAGHSDDVYSVAVTPDGRYALSSDGGREVRWWDLRTGECLRTITGHVATITSVAISADGRLGVSGSMDRTVRRWDLATGRCLRTIEHGYLVLGAAMSADGRRVVSTATDRKLRVWDQAAAVAAPWSHSPTGSARELESRAREFRSEVSQIRYLLANAAVPAATERLLRARDIPGYARHPEALELWRETGRARRRTAFMDIRRVRTIENPAGLTALALAPDGRRALAAGWDYTLRLWDFETGECLQELIGHQDTVTSIAFAPDGSTAVSASAEHTLRVWDLNTGACVRVLSGHADEVTAVAVAASGQVLSAGADQTLRWWDPRTGECRRVLSGHTGAVSSIALAPDGRHAVSGGADATVRWWDLGTGKCLKSLHSHKCGSRAVGVTPDGGLVVSGEDCGNLSRWELPKGRGIESLTGHQGPMLGLAVTTDGEHVLTVGADRELRVRELWSGRNLRVVTGHEDEVCVVALAADGWSAVTGSRDGTVLGWALDWNHEPRE</sequence>